<dbReference type="AlphaFoldDB" id="A0A0A2VRT1"/>
<evidence type="ECO:0000313" key="2">
    <source>
        <dbReference type="EMBL" id="KGQ08875.1"/>
    </source>
</evidence>
<proteinExistence type="predicted"/>
<sequence length="280" mass="30093">MVTYLRNKFKRVQTIARNFLGLSLDDSAAPAITASSMADDELNAAPAGTDSVPASAGADDAAQPSSERSSLKRASPHDGHDEPTAEKKPKTDDTAKHGHDDDDDDDSKEQWQTVSRSNKKKSKKLPRPGKNYPSITFSPGARLQSKIGVSHLRDLVTYIFADGAGPQWCAVMHRPAFRKIVAVMVPGLEEAMFRPGVDLTTFNETRDDDVTTTAAASQDTAARGAAAVCRHVSASVAGQDARRRPPRQDALPDGGVSQHARAQGEEAGRQARARALRVEE</sequence>
<feature type="compositionally biased region" description="Basic and acidic residues" evidence="1">
    <location>
        <begin position="75"/>
        <end position="100"/>
    </location>
</feature>
<gene>
    <name evidence="2" type="ORF">BBAD15_g5790</name>
</gene>
<protein>
    <submittedName>
        <fullName evidence="2">Uncharacterized protein</fullName>
    </submittedName>
</protein>
<evidence type="ECO:0000256" key="1">
    <source>
        <dbReference type="SAM" id="MobiDB-lite"/>
    </source>
</evidence>
<comment type="caution">
    <text evidence="2">The sequence shown here is derived from an EMBL/GenBank/DDBJ whole genome shotgun (WGS) entry which is preliminary data.</text>
</comment>
<name>A0A0A2VRT1_BEABA</name>
<reference evidence="2 3" key="1">
    <citation type="submission" date="2012-10" db="EMBL/GenBank/DDBJ databases">
        <title>Genome sequencing and analysis of entomopathogenic fungi Beauveria bassiana D1-5.</title>
        <authorList>
            <person name="Li Q."/>
            <person name="Wang L."/>
            <person name="Zhang Z."/>
            <person name="Wang Q."/>
            <person name="Ren J."/>
            <person name="Wang M."/>
            <person name="Xu W."/>
            <person name="Wang J."/>
            <person name="Lu Y."/>
            <person name="Du Q."/>
            <person name="Sun Z."/>
        </authorList>
    </citation>
    <scope>NUCLEOTIDE SEQUENCE [LARGE SCALE GENOMIC DNA]</scope>
    <source>
        <strain evidence="2 3">D1-5</strain>
    </source>
</reference>
<dbReference type="Proteomes" id="UP000030106">
    <property type="component" value="Unassembled WGS sequence"/>
</dbReference>
<feature type="compositionally biased region" description="Basic residues" evidence="1">
    <location>
        <begin position="271"/>
        <end position="280"/>
    </location>
</feature>
<feature type="compositionally biased region" description="Basic residues" evidence="1">
    <location>
        <begin position="117"/>
        <end position="127"/>
    </location>
</feature>
<dbReference type="STRING" id="1245745.A0A0A2VRT1"/>
<organism evidence="2 3">
    <name type="scientific">Beauveria bassiana D1-5</name>
    <dbReference type="NCBI Taxonomy" id="1245745"/>
    <lineage>
        <taxon>Eukaryota</taxon>
        <taxon>Fungi</taxon>
        <taxon>Dikarya</taxon>
        <taxon>Ascomycota</taxon>
        <taxon>Pezizomycotina</taxon>
        <taxon>Sordariomycetes</taxon>
        <taxon>Hypocreomycetidae</taxon>
        <taxon>Hypocreales</taxon>
        <taxon>Cordycipitaceae</taxon>
        <taxon>Beauveria</taxon>
    </lineage>
</organism>
<evidence type="ECO:0000313" key="3">
    <source>
        <dbReference type="Proteomes" id="UP000030106"/>
    </source>
</evidence>
<dbReference type="HOGENOM" id="CLU_993920_0_0_1"/>
<dbReference type="EMBL" id="ANFO01000531">
    <property type="protein sequence ID" value="KGQ08875.1"/>
    <property type="molecule type" value="Genomic_DNA"/>
</dbReference>
<accession>A0A0A2VRT1</accession>
<feature type="region of interest" description="Disordered" evidence="1">
    <location>
        <begin position="40"/>
        <end position="139"/>
    </location>
</feature>
<feature type="region of interest" description="Disordered" evidence="1">
    <location>
        <begin position="235"/>
        <end position="280"/>
    </location>
</feature>